<gene>
    <name evidence="1" type="ORF">ACFO6W_07180</name>
</gene>
<name>A0ABV9KUJ8_9BACT</name>
<dbReference type="EMBL" id="JBHSGN010000057">
    <property type="protein sequence ID" value="MFC4673469.1"/>
    <property type="molecule type" value="Genomic_DNA"/>
</dbReference>
<evidence type="ECO:0000313" key="2">
    <source>
        <dbReference type="Proteomes" id="UP001596023"/>
    </source>
</evidence>
<sequence length="219" mass="26446">MKKPNLSYNNYFPFYTQNTFGDKKYCYWVETIMHISRERGIRIFLEYELKKPKKISIKRIEDRNRLYNAMDKDTHITYIDFAKEVNTVYRHISGAIKTLMAEPSYRVIFAVLSTYFKFNPDIELKADPWSKEIELIYGKFDYRIAGGKKVDNKEPRVYTDSEEDAIMKRIDPSLRAFNDATTYQEIAGEDFEKRFDDEWDYFVEYFNSPKYIRKNEYRV</sequence>
<dbReference type="Proteomes" id="UP001596023">
    <property type="component" value="Unassembled WGS sequence"/>
</dbReference>
<evidence type="ECO:0008006" key="3">
    <source>
        <dbReference type="Google" id="ProtNLM"/>
    </source>
</evidence>
<keyword evidence="2" id="KW-1185">Reference proteome</keyword>
<comment type="caution">
    <text evidence="1">The sequence shown here is derived from an EMBL/GenBank/DDBJ whole genome shotgun (WGS) entry which is preliminary data.</text>
</comment>
<organism evidence="1 2">
    <name type="scientific">Dysgonomonas termitidis</name>
    <dbReference type="NCBI Taxonomy" id="1516126"/>
    <lineage>
        <taxon>Bacteria</taxon>
        <taxon>Pseudomonadati</taxon>
        <taxon>Bacteroidota</taxon>
        <taxon>Bacteroidia</taxon>
        <taxon>Bacteroidales</taxon>
        <taxon>Dysgonomonadaceae</taxon>
        <taxon>Dysgonomonas</taxon>
    </lineage>
</organism>
<dbReference type="RefSeq" id="WP_379994773.1">
    <property type="nucleotide sequence ID" value="NZ_JBHSGN010000057.1"/>
</dbReference>
<evidence type="ECO:0000313" key="1">
    <source>
        <dbReference type="EMBL" id="MFC4673469.1"/>
    </source>
</evidence>
<reference evidence="2" key="1">
    <citation type="journal article" date="2019" name="Int. J. Syst. Evol. Microbiol.">
        <title>The Global Catalogue of Microorganisms (GCM) 10K type strain sequencing project: providing services to taxonomists for standard genome sequencing and annotation.</title>
        <authorList>
            <consortium name="The Broad Institute Genomics Platform"/>
            <consortium name="The Broad Institute Genome Sequencing Center for Infectious Disease"/>
            <person name="Wu L."/>
            <person name="Ma J."/>
        </authorList>
    </citation>
    <scope>NUCLEOTIDE SEQUENCE [LARGE SCALE GENOMIC DNA]</scope>
    <source>
        <strain evidence="2">CCUG 66188</strain>
    </source>
</reference>
<accession>A0ABV9KUJ8</accession>
<protein>
    <recommendedName>
        <fullName evidence="3">Initiator Rep protein domain-containing protein</fullName>
    </recommendedName>
</protein>
<proteinExistence type="predicted"/>